<evidence type="ECO:0000313" key="2">
    <source>
        <dbReference type="EMBL" id="CAD8356734.1"/>
    </source>
</evidence>
<dbReference type="EMBL" id="HBEG01020001">
    <property type="protein sequence ID" value="CAD8356734.1"/>
    <property type="molecule type" value="Transcribed_RNA"/>
</dbReference>
<name>A0A7S0FEP7_9DINO</name>
<keyword evidence="1" id="KW-1133">Transmembrane helix</keyword>
<accession>A0A7S0FEP7</accession>
<dbReference type="AlphaFoldDB" id="A0A7S0FEP7"/>
<evidence type="ECO:0000256" key="1">
    <source>
        <dbReference type="SAM" id="Phobius"/>
    </source>
</evidence>
<gene>
    <name evidence="2" type="ORF">PBAH0796_LOCUS12101</name>
</gene>
<organism evidence="2">
    <name type="scientific">Pyrodinium bahamense</name>
    <dbReference type="NCBI Taxonomy" id="73915"/>
    <lineage>
        <taxon>Eukaryota</taxon>
        <taxon>Sar</taxon>
        <taxon>Alveolata</taxon>
        <taxon>Dinophyceae</taxon>
        <taxon>Gonyaulacales</taxon>
        <taxon>Pyrocystaceae</taxon>
        <taxon>Pyrodinium</taxon>
    </lineage>
</organism>
<feature type="transmembrane region" description="Helical" evidence="1">
    <location>
        <begin position="63"/>
        <end position="87"/>
    </location>
</feature>
<sequence length="511" mass="57272">MGFQAAHDKLKGALAKVQVDSDVTGLLPRYYPVTSSNSSLEVDEHDDLKAGSSGSSKWTVPQLFFTCSLLCFLLAAGTAAGLVWGYAMTPRRMQQCPGPGFDGQVLDEVPPGRQLSNAAVNNDEDDGSCFHEMMLVGGREHPFEEITGVKGHIMPKMFGKVREKTIWSYWYDPVDCPSSNNCKMPDLIKLCAEVIELNKGTFDFHIVYMDTVRNWVSMLELPLQWQHLQPVRQKEALMNSLLARYGGVALDLSTVLLRPLDTMWNEMLLHRATFSGYMYRVNGQLWGRPEASAPWFLMSRREGIFSTAVRNQVVNYCDAFRFPDLTLGDRTLTPVLGSINSSLPSCFEDQTVWDKGNCPEPVQPRLYGSDASLISPRTDRRLIIRDPRDGPHLPFAYLDAFGMGTWRVTDTSKLLGHPPVCGSPSECWQKVVLPRFHSGSLVSVKLFRKGGALSFRTREELLTDENSFFFNWLRLAGADHLPLREPTTTTTTPLTTLTTRPATTTFRAKTK</sequence>
<proteinExistence type="predicted"/>
<keyword evidence="1" id="KW-0472">Membrane</keyword>
<protein>
    <recommendedName>
        <fullName evidence="3">Nucleotide-diphospho-sugar transferase domain-containing protein</fullName>
    </recommendedName>
</protein>
<keyword evidence="1" id="KW-0812">Transmembrane</keyword>
<evidence type="ECO:0008006" key="3">
    <source>
        <dbReference type="Google" id="ProtNLM"/>
    </source>
</evidence>
<reference evidence="2" key="1">
    <citation type="submission" date="2021-01" db="EMBL/GenBank/DDBJ databases">
        <authorList>
            <person name="Corre E."/>
            <person name="Pelletier E."/>
            <person name="Niang G."/>
            <person name="Scheremetjew M."/>
            <person name="Finn R."/>
            <person name="Kale V."/>
            <person name="Holt S."/>
            <person name="Cochrane G."/>
            <person name="Meng A."/>
            <person name="Brown T."/>
            <person name="Cohen L."/>
        </authorList>
    </citation>
    <scope>NUCLEOTIDE SEQUENCE</scope>
    <source>
        <strain evidence="2">Pbaha01</strain>
    </source>
</reference>